<proteinExistence type="inferred from homology"/>
<dbReference type="CDD" id="cd02252">
    <property type="entry name" value="nylC_like"/>
    <property type="match status" value="1"/>
</dbReference>
<dbReference type="RefSeq" id="WP_188906811.1">
    <property type="nucleotide sequence ID" value="NZ_BMIQ01000001.1"/>
</dbReference>
<dbReference type="Gene3D" id="3.60.70.12">
    <property type="entry name" value="L-amino peptidase D-ALA esterase/amidase"/>
    <property type="match status" value="1"/>
</dbReference>
<dbReference type="PANTHER" id="PTHR36512">
    <property type="entry name" value="D-AMINOPEPTIDASE"/>
    <property type="match status" value="1"/>
</dbReference>
<evidence type="ECO:0000256" key="1">
    <source>
        <dbReference type="ARBA" id="ARBA00007068"/>
    </source>
</evidence>
<reference evidence="2" key="1">
    <citation type="journal article" date="2014" name="Int. J. Syst. Evol. Microbiol.">
        <title>Complete genome sequence of Corynebacterium casei LMG S-19264T (=DSM 44701T), isolated from a smear-ripened cheese.</title>
        <authorList>
            <consortium name="US DOE Joint Genome Institute (JGI-PGF)"/>
            <person name="Walter F."/>
            <person name="Albersmeier A."/>
            <person name="Kalinowski J."/>
            <person name="Ruckert C."/>
        </authorList>
    </citation>
    <scope>NUCLEOTIDE SEQUENCE</scope>
    <source>
        <strain evidence="2">CGMCC 1.15367</strain>
    </source>
</reference>
<accession>A0A917E0Y9</accession>
<reference evidence="2" key="2">
    <citation type="submission" date="2020-09" db="EMBL/GenBank/DDBJ databases">
        <authorList>
            <person name="Sun Q."/>
            <person name="Zhou Y."/>
        </authorList>
    </citation>
    <scope>NUCLEOTIDE SEQUENCE</scope>
    <source>
        <strain evidence="2">CGMCC 1.15367</strain>
    </source>
</reference>
<comment type="similarity">
    <text evidence="1">Belongs to the peptidase S58 family.</text>
</comment>
<dbReference type="Proteomes" id="UP000644699">
    <property type="component" value="Unassembled WGS sequence"/>
</dbReference>
<evidence type="ECO:0000313" key="3">
    <source>
        <dbReference type="Proteomes" id="UP000644699"/>
    </source>
</evidence>
<dbReference type="Pfam" id="PF03576">
    <property type="entry name" value="Peptidase_S58"/>
    <property type="match status" value="1"/>
</dbReference>
<dbReference type="GO" id="GO:0004177">
    <property type="term" value="F:aminopeptidase activity"/>
    <property type="evidence" value="ECO:0007669"/>
    <property type="project" value="TreeGrafter"/>
</dbReference>
<organism evidence="2 3">
    <name type="scientific">Aureimonas endophytica</name>
    <dbReference type="NCBI Taxonomy" id="2027858"/>
    <lineage>
        <taxon>Bacteria</taxon>
        <taxon>Pseudomonadati</taxon>
        <taxon>Pseudomonadota</taxon>
        <taxon>Alphaproteobacteria</taxon>
        <taxon>Hyphomicrobiales</taxon>
        <taxon>Aurantimonadaceae</taxon>
        <taxon>Aureimonas</taxon>
    </lineage>
</organism>
<dbReference type="SUPFAM" id="SSF56266">
    <property type="entry name" value="DmpA/ArgJ-like"/>
    <property type="match status" value="1"/>
</dbReference>
<name>A0A917E0Y9_9HYPH</name>
<evidence type="ECO:0000313" key="2">
    <source>
        <dbReference type="EMBL" id="GGD90965.1"/>
    </source>
</evidence>
<dbReference type="AlphaFoldDB" id="A0A917E0Y9"/>
<dbReference type="PANTHER" id="PTHR36512:SF3">
    <property type="entry name" value="BLR5678 PROTEIN"/>
    <property type="match status" value="1"/>
</dbReference>
<dbReference type="InterPro" id="IPR005321">
    <property type="entry name" value="Peptidase_S58_DmpA"/>
</dbReference>
<comment type="caution">
    <text evidence="2">The sequence shown here is derived from an EMBL/GenBank/DDBJ whole genome shotgun (WGS) entry which is preliminary data.</text>
</comment>
<keyword evidence="3" id="KW-1185">Reference proteome</keyword>
<dbReference type="InterPro" id="IPR016117">
    <property type="entry name" value="ArgJ-like_dom_sf"/>
</dbReference>
<sequence>MTPPWRPGPRNLMTDVAGLRVGSAEDAALKSGTTALLLDAPSVAAVEILGGAPGTRETDLLAPDKLVPGVDALVLSGGSAFGLDAASGVQSFLREAGRGFEVAGFRVPIVPAAILFDLANGGAKDWGRHSPYRELGWRAAEAAGPDFSIGSHGAGAGATTALVKGGLGSASAVLASGVTVGALVAVNAVGSPLVGQGPHFRAAPFEIDGEFGGLGLPAPWPADGALPLTKLAPRPLQATTIAIVATDAVLDKAGAKRLAVAAQDGFVQALWPSHTDFDGDLVFGLSTGTSGVALEGAARIELAAAATATMARAIARGVFAATPAAGDRVPAWRAFTAARDAI</sequence>
<protein>
    <submittedName>
        <fullName evidence="2">Peptidase T4</fullName>
    </submittedName>
</protein>
<gene>
    <name evidence="2" type="ORF">GCM10011390_07080</name>
</gene>
<dbReference type="EMBL" id="BMIQ01000001">
    <property type="protein sequence ID" value="GGD90965.1"/>
    <property type="molecule type" value="Genomic_DNA"/>
</dbReference>